<accession>A0A1T5BZS9</accession>
<evidence type="ECO:0000313" key="3">
    <source>
        <dbReference type="Proteomes" id="UP000190852"/>
    </source>
</evidence>
<feature type="chain" id="PRO_5012278665" description="Outer membrane protein beta-barrel domain-containing protein" evidence="1">
    <location>
        <begin position="25"/>
        <end position="210"/>
    </location>
</feature>
<reference evidence="3" key="1">
    <citation type="submission" date="2017-02" db="EMBL/GenBank/DDBJ databases">
        <authorList>
            <person name="Varghese N."/>
            <person name="Submissions S."/>
        </authorList>
    </citation>
    <scope>NUCLEOTIDE SEQUENCE [LARGE SCALE GENOMIC DNA]</scope>
    <source>
        <strain evidence="3">DSM 24967</strain>
    </source>
</reference>
<evidence type="ECO:0000256" key="1">
    <source>
        <dbReference type="SAM" id="SignalP"/>
    </source>
</evidence>
<proteinExistence type="predicted"/>
<evidence type="ECO:0008006" key="4">
    <source>
        <dbReference type="Google" id="ProtNLM"/>
    </source>
</evidence>
<gene>
    <name evidence="2" type="ORF">SAMN05660349_01615</name>
</gene>
<keyword evidence="1" id="KW-0732">Signal</keyword>
<dbReference type="RefSeq" id="WP_079683175.1">
    <property type="nucleotide sequence ID" value="NZ_FUYQ01000009.1"/>
</dbReference>
<protein>
    <recommendedName>
        <fullName evidence="4">Outer membrane protein beta-barrel domain-containing protein</fullName>
    </recommendedName>
</protein>
<evidence type="ECO:0000313" key="2">
    <source>
        <dbReference type="EMBL" id="SKB52646.1"/>
    </source>
</evidence>
<keyword evidence="3" id="KW-1185">Reference proteome</keyword>
<organism evidence="2 3">
    <name type="scientific">Parabacteroides chartae</name>
    <dbReference type="NCBI Taxonomy" id="1037355"/>
    <lineage>
        <taxon>Bacteria</taxon>
        <taxon>Pseudomonadati</taxon>
        <taxon>Bacteroidota</taxon>
        <taxon>Bacteroidia</taxon>
        <taxon>Bacteroidales</taxon>
        <taxon>Tannerellaceae</taxon>
        <taxon>Parabacteroides</taxon>
    </lineage>
</organism>
<dbReference type="Proteomes" id="UP000190852">
    <property type="component" value="Unassembled WGS sequence"/>
</dbReference>
<sequence length="210" mass="24281">MKLSIIKKIIVFVVLLMMAYSLTAAETYSPGVEKYHRVWNHLIPRYTKLQYAGSMGFMSVGTGWQYGSNHQWETDLLLGIVPRYSSKRAKATLTLKQNFMPWNVELNDRWSLEPLACGLYVTTLLDNEFWTKEPEKYPSGYYGFSTKLRTNIFVGQRLSFSCDKNNPNKKVTLFYEQSTSDLYFISAATNKYINPRDVLSLSFGVKLQLF</sequence>
<name>A0A1T5BZS9_9BACT</name>
<dbReference type="AlphaFoldDB" id="A0A1T5BZS9"/>
<feature type="signal peptide" evidence="1">
    <location>
        <begin position="1"/>
        <end position="24"/>
    </location>
</feature>
<dbReference type="EMBL" id="FUYQ01000009">
    <property type="protein sequence ID" value="SKB52646.1"/>
    <property type="molecule type" value="Genomic_DNA"/>
</dbReference>